<accession>A0A1T3P559</accession>
<reference evidence="1 2" key="1">
    <citation type="submission" date="2017-03" db="EMBL/GenBank/DDBJ databases">
        <title>Draft genome sequence of Streptomyces scabrisporus NF3, endophyte isolated from Amphipterygium adstringens.</title>
        <authorList>
            <person name="Vazquez M."/>
            <person name="Ceapa C.D."/>
            <person name="Rodriguez Luna D."/>
            <person name="Sanchez Esquivel S."/>
        </authorList>
    </citation>
    <scope>NUCLEOTIDE SEQUENCE [LARGE SCALE GENOMIC DNA]</scope>
    <source>
        <strain evidence="1 2">NF3</strain>
    </source>
</reference>
<keyword evidence="2" id="KW-1185">Reference proteome</keyword>
<dbReference type="RefSeq" id="WP_078978487.1">
    <property type="nucleotide sequence ID" value="NZ_MWQN01000001.1"/>
</dbReference>
<proteinExistence type="predicted"/>
<sequence>MSYDLLMVEPAGRADEGWFSMASGNMAAVRGAMTDLGMLVPGADDVDAWGETALPVGIPVHKLSDNGGWRVTPREISAALLAYSMASHTDRATARGVYGRWDEWVLFLVDACETGGFRVE</sequence>
<gene>
    <name evidence="1" type="ORF">B4N89_27620</name>
</gene>
<dbReference type="AlphaFoldDB" id="A0A1T3P559"/>
<dbReference type="Proteomes" id="UP000190037">
    <property type="component" value="Unassembled WGS sequence"/>
</dbReference>
<dbReference type="EMBL" id="MWQN01000001">
    <property type="protein sequence ID" value="OPC84194.1"/>
    <property type="molecule type" value="Genomic_DNA"/>
</dbReference>
<evidence type="ECO:0000313" key="1">
    <source>
        <dbReference type="EMBL" id="OPC84194.1"/>
    </source>
</evidence>
<protein>
    <submittedName>
        <fullName evidence="1">Uncharacterized protein</fullName>
    </submittedName>
</protein>
<organism evidence="1 2">
    <name type="scientific">Embleya scabrispora</name>
    <dbReference type="NCBI Taxonomy" id="159449"/>
    <lineage>
        <taxon>Bacteria</taxon>
        <taxon>Bacillati</taxon>
        <taxon>Actinomycetota</taxon>
        <taxon>Actinomycetes</taxon>
        <taxon>Kitasatosporales</taxon>
        <taxon>Streptomycetaceae</taxon>
        <taxon>Embleya</taxon>
    </lineage>
</organism>
<dbReference type="STRING" id="159449.B4N89_27620"/>
<dbReference type="OrthoDB" id="3389298at2"/>
<evidence type="ECO:0000313" key="2">
    <source>
        <dbReference type="Proteomes" id="UP000190037"/>
    </source>
</evidence>
<name>A0A1T3P559_9ACTN</name>
<comment type="caution">
    <text evidence="1">The sequence shown here is derived from an EMBL/GenBank/DDBJ whole genome shotgun (WGS) entry which is preliminary data.</text>
</comment>